<dbReference type="Pfam" id="PF01810">
    <property type="entry name" value="LysE"/>
    <property type="match status" value="1"/>
</dbReference>
<keyword evidence="2" id="KW-1003">Cell membrane</keyword>
<evidence type="ECO:0000256" key="4">
    <source>
        <dbReference type="ARBA" id="ARBA00022989"/>
    </source>
</evidence>
<keyword evidence="8" id="KW-1185">Reference proteome</keyword>
<keyword evidence="3 6" id="KW-0812">Transmembrane</keyword>
<dbReference type="PANTHER" id="PTHR30086">
    <property type="entry name" value="ARGININE EXPORTER PROTEIN ARGO"/>
    <property type="match status" value="1"/>
</dbReference>
<sequence>MDAHLSTLFFKASLVGLLIAAPVGPIGLLTIQRTLDRGLAVGLATGLGAAFADALYGALGAFGVTQVTAWLAGARTWLGLGGGAMLLWMAARTFVQPPAVHAAALPTRADLARCFAGTFLLTLSNPATILSFLAVFASMAGATMTTASAVPMVLGVLAGSAAWWVGLTLVVTRWRHRFDATWRRRINRLSALLLAAFALWQWARVLSV</sequence>
<evidence type="ECO:0000313" key="7">
    <source>
        <dbReference type="EMBL" id="MDP9901601.1"/>
    </source>
</evidence>
<feature type="transmembrane region" description="Helical" evidence="6">
    <location>
        <begin position="38"/>
        <end position="64"/>
    </location>
</feature>
<dbReference type="PANTHER" id="PTHR30086:SF20">
    <property type="entry name" value="ARGININE EXPORTER PROTEIN ARGO-RELATED"/>
    <property type="match status" value="1"/>
</dbReference>
<proteinExistence type="predicted"/>
<evidence type="ECO:0000313" key="8">
    <source>
        <dbReference type="Proteomes" id="UP001226867"/>
    </source>
</evidence>
<evidence type="ECO:0000256" key="5">
    <source>
        <dbReference type="ARBA" id="ARBA00023136"/>
    </source>
</evidence>
<feature type="transmembrane region" description="Helical" evidence="6">
    <location>
        <begin position="12"/>
        <end position="31"/>
    </location>
</feature>
<dbReference type="Proteomes" id="UP001226867">
    <property type="component" value="Unassembled WGS sequence"/>
</dbReference>
<feature type="transmembrane region" description="Helical" evidence="6">
    <location>
        <begin position="186"/>
        <end position="203"/>
    </location>
</feature>
<feature type="transmembrane region" description="Helical" evidence="6">
    <location>
        <begin position="115"/>
        <end position="137"/>
    </location>
</feature>
<feature type="transmembrane region" description="Helical" evidence="6">
    <location>
        <begin position="76"/>
        <end position="95"/>
    </location>
</feature>
<name>A0ABT9SB63_9BURK</name>
<dbReference type="InterPro" id="IPR001123">
    <property type="entry name" value="LeuE-type"/>
</dbReference>
<feature type="transmembrane region" description="Helical" evidence="6">
    <location>
        <begin position="149"/>
        <end position="174"/>
    </location>
</feature>
<protein>
    <submittedName>
        <fullName evidence="7">Threonine/homoserine/homoserine lactone efflux protein</fullName>
    </submittedName>
</protein>
<dbReference type="RefSeq" id="WP_307691373.1">
    <property type="nucleotide sequence ID" value="NZ_JAUSRO010000013.1"/>
</dbReference>
<evidence type="ECO:0000256" key="2">
    <source>
        <dbReference type="ARBA" id="ARBA00022475"/>
    </source>
</evidence>
<evidence type="ECO:0000256" key="1">
    <source>
        <dbReference type="ARBA" id="ARBA00004651"/>
    </source>
</evidence>
<organism evidence="7 8">
    <name type="scientific">Variovorax ginsengisoli</name>
    <dbReference type="NCBI Taxonomy" id="363844"/>
    <lineage>
        <taxon>Bacteria</taxon>
        <taxon>Pseudomonadati</taxon>
        <taxon>Pseudomonadota</taxon>
        <taxon>Betaproteobacteria</taxon>
        <taxon>Burkholderiales</taxon>
        <taxon>Comamonadaceae</taxon>
        <taxon>Variovorax</taxon>
    </lineage>
</organism>
<reference evidence="7 8" key="1">
    <citation type="submission" date="2023-07" db="EMBL/GenBank/DDBJ databases">
        <title>Sorghum-associated microbial communities from plants grown in Nebraska, USA.</title>
        <authorList>
            <person name="Schachtman D."/>
        </authorList>
    </citation>
    <scope>NUCLEOTIDE SEQUENCE [LARGE SCALE GENOMIC DNA]</scope>
    <source>
        <strain evidence="7 8">DS1607</strain>
    </source>
</reference>
<comment type="subcellular location">
    <subcellularLocation>
        <location evidence="1">Cell membrane</location>
        <topology evidence="1">Multi-pass membrane protein</topology>
    </subcellularLocation>
</comment>
<dbReference type="EMBL" id="JAUSRO010000013">
    <property type="protein sequence ID" value="MDP9901601.1"/>
    <property type="molecule type" value="Genomic_DNA"/>
</dbReference>
<evidence type="ECO:0000256" key="6">
    <source>
        <dbReference type="SAM" id="Phobius"/>
    </source>
</evidence>
<comment type="caution">
    <text evidence="7">The sequence shown here is derived from an EMBL/GenBank/DDBJ whole genome shotgun (WGS) entry which is preliminary data.</text>
</comment>
<keyword evidence="5 6" id="KW-0472">Membrane</keyword>
<evidence type="ECO:0000256" key="3">
    <source>
        <dbReference type="ARBA" id="ARBA00022692"/>
    </source>
</evidence>
<accession>A0ABT9SB63</accession>
<gene>
    <name evidence="7" type="ORF">J2W36_003870</name>
</gene>
<keyword evidence="4 6" id="KW-1133">Transmembrane helix</keyword>